<evidence type="ECO:0000313" key="3">
    <source>
        <dbReference type="Proteomes" id="UP000078540"/>
    </source>
</evidence>
<feature type="transmembrane region" description="Helical" evidence="1">
    <location>
        <begin position="20"/>
        <end position="52"/>
    </location>
</feature>
<organism evidence="2 3">
    <name type="scientific">Atta colombica</name>
    <dbReference type="NCBI Taxonomy" id="520822"/>
    <lineage>
        <taxon>Eukaryota</taxon>
        <taxon>Metazoa</taxon>
        <taxon>Ecdysozoa</taxon>
        <taxon>Arthropoda</taxon>
        <taxon>Hexapoda</taxon>
        <taxon>Insecta</taxon>
        <taxon>Pterygota</taxon>
        <taxon>Neoptera</taxon>
        <taxon>Endopterygota</taxon>
        <taxon>Hymenoptera</taxon>
        <taxon>Apocrita</taxon>
        <taxon>Aculeata</taxon>
        <taxon>Formicoidea</taxon>
        <taxon>Formicidae</taxon>
        <taxon>Myrmicinae</taxon>
        <taxon>Atta</taxon>
    </lineage>
</organism>
<protein>
    <submittedName>
        <fullName evidence="2">Uncharacterized protein</fullName>
    </submittedName>
</protein>
<keyword evidence="1" id="KW-0472">Membrane</keyword>
<keyword evidence="3" id="KW-1185">Reference proteome</keyword>
<sequence>MENASQRRGLSPSGHVQANLLLAANLVIAADLLIVRPVTIVLVTIVTGLYLFQLIQFQKPQPAIHLDNRYRLMRHEPMLDADGNVTDVIGEV</sequence>
<gene>
    <name evidence="2" type="ORF">ALC53_06838</name>
</gene>
<keyword evidence="1" id="KW-1133">Transmembrane helix</keyword>
<keyword evidence="1" id="KW-0812">Transmembrane</keyword>
<evidence type="ECO:0000256" key="1">
    <source>
        <dbReference type="SAM" id="Phobius"/>
    </source>
</evidence>
<accession>A0A195BDM8</accession>
<dbReference type="EMBL" id="KQ976509">
    <property type="protein sequence ID" value="KYM82663.1"/>
    <property type="molecule type" value="Genomic_DNA"/>
</dbReference>
<dbReference type="Proteomes" id="UP000078540">
    <property type="component" value="Unassembled WGS sequence"/>
</dbReference>
<proteinExistence type="predicted"/>
<name>A0A195BDM8_9HYME</name>
<dbReference type="AlphaFoldDB" id="A0A195BDM8"/>
<evidence type="ECO:0000313" key="2">
    <source>
        <dbReference type="EMBL" id="KYM82663.1"/>
    </source>
</evidence>
<reference evidence="2 3" key="1">
    <citation type="submission" date="2015-09" db="EMBL/GenBank/DDBJ databases">
        <title>Atta colombica WGS genome.</title>
        <authorList>
            <person name="Nygaard S."/>
            <person name="Hu H."/>
            <person name="Boomsma J."/>
            <person name="Zhang G."/>
        </authorList>
    </citation>
    <scope>NUCLEOTIDE SEQUENCE [LARGE SCALE GENOMIC DNA]</scope>
    <source>
        <strain evidence="2">Treedump-2</strain>
        <tissue evidence="2">Whole body</tissue>
    </source>
</reference>